<feature type="domain" description="ChrR-like cupin" evidence="2">
    <location>
        <begin position="35"/>
        <end position="145"/>
    </location>
</feature>
<keyword evidence="4" id="KW-1185">Reference proteome</keyword>
<proteinExistence type="predicted"/>
<dbReference type="InterPro" id="IPR011051">
    <property type="entry name" value="RmlC_Cupin_sf"/>
</dbReference>
<evidence type="ECO:0000313" key="4">
    <source>
        <dbReference type="Proteomes" id="UP001595462"/>
    </source>
</evidence>
<dbReference type="EMBL" id="JBHRSS010000001">
    <property type="protein sequence ID" value="MFC3102296.1"/>
    <property type="molecule type" value="Genomic_DNA"/>
</dbReference>
<dbReference type="Proteomes" id="UP001595462">
    <property type="component" value="Unassembled WGS sequence"/>
</dbReference>
<evidence type="ECO:0000313" key="3">
    <source>
        <dbReference type="EMBL" id="MFC3102296.1"/>
    </source>
</evidence>
<name>A0ABV7EK86_9GAMM</name>
<dbReference type="Pfam" id="PF12973">
    <property type="entry name" value="Cupin_7"/>
    <property type="match status" value="1"/>
</dbReference>
<evidence type="ECO:0000256" key="1">
    <source>
        <dbReference type="SAM" id="SignalP"/>
    </source>
</evidence>
<dbReference type="CDD" id="cd06989">
    <property type="entry name" value="cupin_DRT102"/>
    <property type="match status" value="1"/>
</dbReference>
<gene>
    <name evidence="3" type="ORF">ACFOSU_00150</name>
</gene>
<dbReference type="InterPro" id="IPR025979">
    <property type="entry name" value="ChrR-like_cupin_dom"/>
</dbReference>
<comment type="caution">
    <text evidence="3">The sequence shown here is derived from an EMBL/GenBank/DDBJ whole genome shotgun (WGS) entry which is preliminary data.</text>
</comment>
<reference evidence="4" key="1">
    <citation type="journal article" date="2019" name="Int. J. Syst. Evol. Microbiol.">
        <title>The Global Catalogue of Microorganisms (GCM) 10K type strain sequencing project: providing services to taxonomists for standard genome sequencing and annotation.</title>
        <authorList>
            <consortium name="The Broad Institute Genomics Platform"/>
            <consortium name="The Broad Institute Genome Sequencing Center for Infectious Disease"/>
            <person name="Wu L."/>
            <person name="Ma J."/>
        </authorList>
    </citation>
    <scope>NUCLEOTIDE SEQUENCE [LARGE SCALE GENOMIC DNA]</scope>
    <source>
        <strain evidence="4">KCTC 52640</strain>
    </source>
</reference>
<evidence type="ECO:0000259" key="2">
    <source>
        <dbReference type="Pfam" id="PF12973"/>
    </source>
</evidence>
<protein>
    <submittedName>
        <fullName evidence="3">Cupin domain-containing protein</fullName>
    </submittedName>
</protein>
<dbReference type="InterPro" id="IPR014710">
    <property type="entry name" value="RmlC-like_jellyroll"/>
</dbReference>
<organism evidence="3 4">
    <name type="scientific">Salinisphaera aquimarina</name>
    <dbReference type="NCBI Taxonomy" id="2094031"/>
    <lineage>
        <taxon>Bacteria</taxon>
        <taxon>Pseudomonadati</taxon>
        <taxon>Pseudomonadota</taxon>
        <taxon>Gammaproteobacteria</taxon>
        <taxon>Salinisphaerales</taxon>
        <taxon>Salinisphaeraceae</taxon>
        <taxon>Salinisphaera</taxon>
    </lineage>
</organism>
<feature type="signal peptide" evidence="1">
    <location>
        <begin position="1"/>
        <end position="28"/>
    </location>
</feature>
<keyword evidence="1" id="KW-0732">Signal</keyword>
<accession>A0ABV7EK86</accession>
<feature type="chain" id="PRO_5045219275" evidence="1">
    <location>
        <begin position="29"/>
        <end position="161"/>
    </location>
</feature>
<sequence>MMTKRASRKPLALLLAAALASAAPAALAAEDAFHIAQADQIEWQAGPDSLPAGAQMKVLAGDPGKQGPFVVRFRFPAHFKVAMHTHPMVENLTMISGEMMHDLGNDDADAQAVAPGGFIYLPSNTPHSVWTTDRPAVVQLTAIGPFKIEYLDPKDDPRNAR</sequence>
<dbReference type="Gene3D" id="2.60.120.10">
    <property type="entry name" value="Jelly Rolls"/>
    <property type="match status" value="1"/>
</dbReference>
<dbReference type="RefSeq" id="WP_380685206.1">
    <property type="nucleotide sequence ID" value="NZ_JBHRSS010000001.1"/>
</dbReference>
<dbReference type="SUPFAM" id="SSF51182">
    <property type="entry name" value="RmlC-like cupins"/>
    <property type="match status" value="1"/>
</dbReference>